<evidence type="ECO:0000256" key="12">
    <source>
        <dbReference type="ARBA" id="ARBA00023136"/>
    </source>
</evidence>
<dbReference type="InterPro" id="IPR036691">
    <property type="entry name" value="Endo/exonu/phosph_ase_sf"/>
</dbReference>
<dbReference type="InterPro" id="IPR005135">
    <property type="entry name" value="Endo/exonuclease/phosphatase"/>
</dbReference>
<feature type="domain" description="Endonuclease/exonuclease/phosphatase" evidence="15">
    <location>
        <begin position="22"/>
        <end position="339"/>
    </location>
</feature>
<gene>
    <name evidence="16" type="ORF">ACRE_069860</name>
</gene>
<evidence type="ECO:0000259" key="15">
    <source>
        <dbReference type="Pfam" id="PF03372"/>
    </source>
</evidence>
<evidence type="ECO:0000256" key="8">
    <source>
        <dbReference type="ARBA" id="ARBA00022842"/>
    </source>
</evidence>
<evidence type="ECO:0000256" key="9">
    <source>
        <dbReference type="ARBA" id="ARBA00022919"/>
    </source>
</evidence>
<keyword evidence="6" id="KW-0479">Metal-binding</keyword>
<dbReference type="FunFam" id="3.60.10.10:FF:000059">
    <property type="entry name" value="Inositol phosphosphingolipids phospholipase C"/>
    <property type="match status" value="1"/>
</dbReference>
<keyword evidence="10 14" id="KW-1133">Transmembrane helix</keyword>
<keyword evidence="5 14" id="KW-0812">Transmembrane</keyword>
<dbReference type="PANTHER" id="PTHR16320:SF24">
    <property type="entry name" value="PHOSPHODIESTERASE, PUTATIVE-RELATED"/>
    <property type="match status" value="1"/>
</dbReference>
<name>A0A086SYV8_HAPC1</name>
<dbReference type="STRING" id="857340.A0A086SYV8"/>
<keyword evidence="8" id="KW-0460">Magnesium</keyword>
<keyword evidence="12 14" id="KW-0472">Membrane</keyword>
<dbReference type="GO" id="GO:0016020">
    <property type="term" value="C:membrane"/>
    <property type="evidence" value="ECO:0007669"/>
    <property type="project" value="UniProtKB-SubCell"/>
</dbReference>
<reference evidence="17" key="1">
    <citation type="journal article" date="2014" name="Genome Announc.">
        <title>Genome sequence and annotation of Acremonium chrysogenum, producer of the beta-lactam antibiotic cephalosporin C.</title>
        <authorList>
            <person name="Terfehr D."/>
            <person name="Dahlmann T.A."/>
            <person name="Specht T."/>
            <person name="Zadra I."/>
            <person name="Kuernsteiner H."/>
            <person name="Kueck U."/>
        </authorList>
    </citation>
    <scope>NUCLEOTIDE SEQUENCE [LARGE SCALE GENOMIC DNA]</scope>
    <source>
        <strain evidence="17">ATCC 11550 / CBS 779.69 / DSM 880 / IAM 14645 / JCM 23072 / IMI 49137</strain>
    </source>
</reference>
<keyword evidence="11" id="KW-0443">Lipid metabolism</keyword>
<dbReference type="GO" id="GO:0046872">
    <property type="term" value="F:metal ion binding"/>
    <property type="evidence" value="ECO:0007669"/>
    <property type="project" value="UniProtKB-KW"/>
</dbReference>
<dbReference type="InterPro" id="IPR038772">
    <property type="entry name" value="Sph/SMPD2-like"/>
</dbReference>
<proteinExistence type="inferred from homology"/>
<evidence type="ECO:0000256" key="3">
    <source>
        <dbReference type="ARBA" id="ARBA00004991"/>
    </source>
</evidence>
<feature type="transmembrane region" description="Helical" evidence="14">
    <location>
        <begin position="471"/>
        <end position="497"/>
    </location>
</feature>
<evidence type="ECO:0000256" key="1">
    <source>
        <dbReference type="ARBA" id="ARBA00004141"/>
    </source>
</evidence>
<evidence type="ECO:0000313" key="17">
    <source>
        <dbReference type="Proteomes" id="UP000029964"/>
    </source>
</evidence>
<dbReference type="OrthoDB" id="387657at2759"/>
<dbReference type="EMBL" id="JPKY01000098">
    <property type="protein sequence ID" value="KFH42290.1"/>
    <property type="molecule type" value="Genomic_DNA"/>
</dbReference>
<evidence type="ECO:0000256" key="6">
    <source>
        <dbReference type="ARBA" id="ARBA00022723"/>
    </source>
</evidence>
<accession>A0A086SYV8</accession>
<dbReference type="HOGENOM" id="CLU_034001_0_0_1"/>
<comment type="pathway">
    <text evidence="2">Lipid metabolism; sphingolipid metabolism.</text>
</comment>
<keyword evidence="17" id="KW-1185">Reference proteome</keyword>
<dbReference type="SUPFAM" id="SSF56219">
    <property type="entry name" value="DNase I-like"/>
    <property type="match status" value="1"/>
</dbReference>
<dbReference type="GO" id="GO:0004767">
    <property type="term" value="F:sphingomyelin phosphodiesterase activity"/>
    <property type="evidence" value="ECO:0007669"/>
    <property type="project" value="InterPro"/>
</dbReference>
<evidence type="ECO:0000256" key="14">
    <source>
        <dbReference type="SAM" id="Phobius"/>
    </source>
</evidence>
<evidence type="ECO:0000256" key="4">
    <source>
        <dbReference type="ARBA" id="ARBA00006335"/>
    </source>
</evidence>
<dbReference type="GO" id="GO:0006665">
    <property type="term" value="P:sphingolipid metabolic process"/>
    <property type="evidence" value="ECO:0007669"/>
    <property type="project" value="UniProtKB-KW"/>
</dbReference>
<feature type="transmembrane region" description="Helical" evidence="14">
    <location>
        <begin position="447"/>
        <end position="465"/>
    </location>
</feature>
<keyword evidence="7" id="KW-0378">Hydrolase</keyword>
<feature type="compositionally biased region" description="Polar residues" evidence="13">
    <location>
        <begin position="256"/>
        <end position="265"/>
    </location>
</feature>
<comment type="similarity">
    <text evidence="4">Belongs to the neutral sphingomyelinase family.</text>
</comment>
<evidence type="ECO:0000256" key="7">
    <source>
        <dbReference type="ARBA" id="ARBA00022801"/>
    </source>
</evidence>
<dbReference type="Pfam" id="PF03372">
    <property type="entry name" value="Exo_endo_phos"/>
    <property type="match status" value="1"/>
</dbReference>
<evidence type="ECO:0000256" key="2">
    <source>
        <dbReference type="ARBA" id="ARBA00004760"/>
    </source>
</evidence>
<feature type="region of interest" description="Disordered" evidence="13">
    <location>
        <begin position="256"/>
        <end position="289"/>
    </location>
</feature>
<evidence type="ECO:0000256" key="5">
    <source>
        <dbReference type="ARBA" id="ARBA00022692"/>
    </source>
</evidence>
<comment type="pathway">
    <text evidence="3">Sphingolipid metabolism.</text>
</comment>
<evidence type="ECO:0000313" key="16">
    <source>
        <dbReference type="EMBL" id="KFH42290.1"/>
    </source>
</evidence>
<dbReference type="Gene3D" id="3.60.10.10">
    <property type="entry name" value="Endonuclease/exonuclease/phosphatase"/>
    <property type="match status" value="1"/>
</dbReference>
<keyword evidence="9" id="KW-0746">Sphingolipid metabolism</keyword>
<sequence length="535" mass="58999">MTDHVQQAPRPSSSTPTQLNLLTLNCWGLLHISALRTPRIAHIGHTLSTTSPPPDIVCLQELFTQQDYRAIRRATRQVLPYGKYYHSGAFGGGLAILSRWPIEESSMVPYPLNGRPTAFWRGDWYVGKGVACARVRFGPGARDVVEVFNTHTHAPYESGPKDSYICHRTAQAWELSKLLRAAAERGHLVAALGDFNMLPLSLAHRLITSHAPVRDVWRILHPDSALGPSHHPAERARGRRVPSVAFNLRENGATSNNASNTWRWNKNQRNKLRSGDPCAVDPDTPDHRGQRIDYIFVSTGHFPSRTRVGEAAAPGWVVDSASVTMTNRHPDLHVSLSDHYAVQATLRLHTPSPSTTGQDGPQTPSRPASASTSALRSGAYLAPDSPTTSTSSSDNPPPAPLDSDPDAQLHYSRSQDTSLPLPLYDEILSMIHRYTAREQRQQRWRGIHFYVSVAVWIACLVAVWFSPRNFVAFILTLVASLGLTAGVVDGLLALLFFSSELRALKEFEWEIRNTKAVASGDLVALAEEDPVIKGD</sequence>
<protein>
    <submittedName>
        <fullName evidence="16">Inositol phosphosphingolipids phospholipase C-like protein</fullName>
    </submittedName>
</protein>
<dbReference type="PANTHER" id="PTHR16320">
    <property type="entry name" value="SPHINGOMYELINASE FAMILY MEMBER"/>
    <property type="match status" value="1"/>
</dbReference>
<dbReference type="AlphaFoldDB" id="A0A086SYV8"/>
<evidence type="ECO:0000256" key="11">
    <source>
        <dbReference type="ARBA" id="ARBA00023098"/>
    </source>
</evidence>
<feature type="region of interest" description="Disordered" evidence="13">
    <location>
        <begin position="349"/>
        <end position="416"/>
    </location>
</feature>
<feature type="compositionally biased region" description="Low complexity" evidence="13">
    <location>
        <begin position="363"/>
        <end position="394"/>
    </location>
</feature>
<dbReference type="Proteomes" id="UP000029964">
    <property type="component" value="Unassembled WGS sequence"/>
</dbReference>
<organism evidence="16 17">
    <name type="scientific">Hapsidospora chrysogenum (strain ATCC 11550 / CBS 779.69 / DSM 880 / IAM 14645 / JCM 23072 / IMI 49137)</name>
    <name type="common">Acremonium chrysogenum</name>
    <dbReference type="NCBI Taxonomy" id="857340"/>
    <lineage>
        <taxon>Eukaryota</taxon>
        <taxon>Fungi</taxon>
        <taxon>Dikarya</taxon>
        <taxon>Ascomycota</taxon>
        <taxon>Pezizomycotina</taxon>
        <taxon>Sordariomycetes</taxon>
        <taxon>Hypocreomycetidae</taxon>
        <taxon>Hypocreales</taxon>
        <taxon>Bionectriaceae</taxon>
        <taxon>Hapsidospora</taxon>
    </lineage>
</organism>
<evidence type="ECO:0000256" key="10">
    <source>
        <dbReference type="ARBA" id="ARBA00022989"/>
    </source>
</evidence>
<comment type="subcellular location">
    <subcellularLocation>
        <location evidence="1">Membrane</location>
        <topology evidence="1">Multi-pass membrane protein</topology>
    </subcellularLocation>
</comment>
<feature type="compositionally biased region" description="Polar residues" evidence="13">
    <location>
        <begin position="351"/>
        <end position="362"/>
    </location>
</feature>
<comment type="caution">
    <text evidence="16">The sequence shown here is derived from an EMBL/GenBank/DDBJ whole genome shotgun (WGS) entry which is preliminary data.</text>
</comment>
<evidence type="ECO:0000256" key="13">
    <source>
        <dbReference type="SAM" id="MobiDB-lite"/>
    </source>
</evidence>